<proteinExistence type="predicted"/>
<keyword evidence="1" id="KW-0812">Transmembrane</keyword>
<evidence type="ECO:0000256" key="2">
    <source>
        <dbReference type="SAM" id="SignalP"/>
    </source>
</evidence>
<evidence type="ECO:0000313" key="3">
    <source>
        <dbReference type="EMBL" id="JAW14795.1"/>
    </source>
</evidence>
<keyword evidence="1" id="KW-1133">Transmembrane helix</keyword>
<feature type="transmembrane region" description="Helical" evidence="1">
    <location>
        <begin position="37"/>
        <end position="58"/>
    </location>
</feature>
<feature type="chain" id="PRO_5012940111" description="Secreted protein" evidence="2">
    <location>
        <begin position="22"/>
        <end position="102"/>
    </location>
</feature>
<sequence>MICSSFSFSLFWASFNCCCTCCTFTCKVCFSSASVCHFWIILLSSPCRPAICSLLLLAKPRSFNKSELKLFSLACRPTLISFSFVSAFSVSINCFFILTIGS</sequence>
<feature type="transmembrane region" description="Helical" evidence="1">
    <location>
        <begin position="79"/>
        <end position="100"/>
    </location>
</feature>
<evidence type="ECO:0000256" key="1">
    <source>
        <dbReference type="SAM" id="Phobius"/>
    </source>
</evidence>
<reference evidence="3" key="1">
    <citation type="journal article" date="2018" name="PLoS Negl. Trop. Dis.">
        <title>An insight into the salivary gland and fat body transcriptome of Panstrongylus lignarius (Hemiptera: Heteroptera), the main vector of Chagas disease in Peru.</title>
        <authorList>
            <person name="Nevoa J.C."/>
            <person name="Mendes M.T."/>
            <person name="da Silva M.V."/>
            <person name="Soares S.C."/>
            <person name="Oliveira C.J.F."/>
            <person name="Ribeiro J.M.C."/>
        </authorList>
    </citation>
    <scope>NUCLEOTIDE SEQUENCE</scope>
</reference>
<keyword evidence="1" id="KW-0472">Membrane</keyword>
<accession>A0A224XQL1</accession>
<dbReference type="AlphaFoldDB" id="A0A224XQL1"/>
<dbReference type="EMBL" id="GFTR01001631">
    <property type="protein sequence ID" value="JAW14795.1"/>
    <property type="molecule type" value="Transcribed_RNA"/>
</dbReference>
<feature type="signal peptide" evidence="2">
    <location>
        <begin position="1"/>
        <end position="21"/>
    </location>
</feature>
<evidence type="ECO:0008006" key="4">
    <source>
        <dbReference type="Google" id="ProtNLM"/>
    </source>
</evidence>
<protein>
    <recommendedName>
        <fullName evidence="4">Secreted protein</fullName>
    </recommendedName>
</protein>
<keyword evidence="2" id="KW-0732">Signal</keyword>
<organism evidence="3">
    <name type="scientific">Panstrongylus lignarius</name>
    <dbReference type="NCBI Taxonomy" id="156445"/>
    <lineage>
        <taxon>Eukaryota</taxon>
        <taxon>Metazoa</taxon>
        <taxon>Ecdysozoa</taxon>
        <taxon>Arthropoda</taxon>
        <taxon>Hexapoda</taxon>
        <taxon>Insecta</taxon>
        <taxon>Pterygota</taxon>
        <taxon>Neoptera</taxon>
        <taxon>Paraneoptera</taxon>
        <taxon>Hemiptera</taxon>
        <taxon>Heteroptera</taxon>
        <taxon>Panheteroptera</taxon>
        <taxon>Cimicomorpha</taxon>
        <taxon>Reduviidae</taxon>
        <taxon>Triatominae</taxon>
        <taxon>Panstrongylus</taxon>
    </lineage>
</organism>
<name>A0A224XQL1_9HEMI</name>